<evidence type="ECO:0000256" key="2">
    <source>
        <dbReference type="SAM" id="SignalP"/>
    </source>
</evidence>
<reference evidence="4 5" key="1">
    <citation type="journal article" date="2007" name="Int. J. Syst. Evol. Microbiol.">
        <title>Marixanthomonas ophiurae gen. nov., sp. nov., a marine bacterium of the family Flavobacteriaceae isolated from a deep-sea brittle star.</title>
        <authorList>
            <person name="Romanenko L.A."/>
            <person name="Uchino M."/>
            <person name="Frolova G.M."/>
            <person name="Mikhailov V.V."/>
        </authorList>
    </citation>
    <scope>NUCLEOTIDE SEQUENCE [LARGE SCALE GENOMIC DNA]</scope>
    <source>
        <strain evidence="4 5">KMM 3046</strain>
    </source>
</reference>
<evidence type="ECO:0000259" key="3">
    <source>
        <dbReference type="Pfam" id="PF18962"/>
    </source>
</evidence>
<feature type="chain" id="PRO_5017724590" evidence="2">
    <location>
        <begin position="26"/>
        <end position="502"/>
    </location>
</feature>
<dbReference type="Proteomes" id="UP000261082">
    <property type="component" value="Unassembled WGS sequence"/>
</dbReference>
<dbReference type="PANTHER" id="PTHR36220">
    <property type="entry name" value="UNNAMED PRODUCT"/>
    <property type="match status" value="1"/>
</dbReference>
<gene>
    <name evidence="4" type="ORF">DZ858_11210</name>
</gene>
<dbReference type="InterPro" id="IPR013517">
    <property type="entry name" value="FG-GAP"/>
</dbReference>
<protein>
    <submittedName>
        <fullName evidence="4">T9SS C-terminal target domain-containing protein</fullName>
    </submittedName>
</protein>
<keyword evidence="1 2" id="KW-0732">Signal</keyword>
<dbReference type="InterPro" id="IPR028994">
    <property type="entry name" value="Integrin_alpha_N"/>
</dbReference>
<proteinExistence type="predicted"/>
<feature type="signal peptide" evidence="2">
    <location>
        <begin position="1"/>
        <end position="25"/>
    </location>
</feature>
<comment type="caution">
    <text evidence="4">The sequence shown here is derived from an EMBL/GenBank/DDBJ whole genome shotgun (WGS) entry which is preliminary data.</text>
</comment>
<sequence>MKTTTITKTFFTAACLLGSVTSSLAQFTQTGKVVSQDRESRAEYGTSVDIKENYAIVGASRETIAAGAAYIYEQNRDGEWQNLQKLTAFDAQDMAEFGGASKFGEDYLVVASGRGDVDGIIRAGALYVYNLNSSNGTWDFDVKLHAADYSGDAKLGMNPTSLDVDGSTILGGAPGENGWTGAAYVFEKESGNWVEKQKLVSPNTQTNETFGIGVSISGDVVAIGANETDNRKGSVYIFQKDASGTWEYFQQVMASDAAADAFFGSSVSLHEDQLVVGAYGANGEAGAAYIFEKDSSGDWQEMQKLTGATASESAQFGWSAEIKEKHLVVSAPHAYGFDSGELYFYKKDANGVWQEEEIIQGEDTVGEDFYGWSVALYGDQIITGAPWEDHDATGDNEVDRAGSAYIFRDELLLGNEPGNDQLENRIGVYPVPAVDEITIQSKESSISNIVLINQLGMMVKEQKVSEKKESTLTISDISEGVYFLNIIDTEGKITTKKIVKSK</sequence>
<evidence type="ECO:0000313" key="4">
    <source>
        <dbReference type="EMBL" id="RFN57806.1"/>
    </source>
</evidence>
<dbReference type="SUPFAM" id="SSF69318">
    <property type="entry name" value="Integrin alpha N-terminal domain"/>
    <property type="match status" value="1"/>
</dbReference>
<dbReference type="InterPro" id="IPR026444">
    <property type="entry name" value="Secre_tail"/>
</dbReference>
<dbReference type="AlphaFoldDB" id="A0A3E1Q6Q3"/>
<dbReference type="Gene3D" id="2.130.10.130">
    <property type="entry name" value="Integrin alpha, N-terminal"/>
    <property type="match status" value="2"/>
</dbReference>
<accession>A0A3E1Q6Q3</accession>
<evidence type="ECO:0000313" key="5">
    <source>
        <dbReference type="Proteomes" id="UP000261082"/>
    </source>
</evidence>
<name>A0A3E1Q6Q3_9FLAO</name>
<dbReference type="OrthoDB" id="964745at2"/>
<dbReference type="NCBIfam" id="TIGR04183">
    <property type="entry name" value="Por_Secre_tail"/>
    <property type="match status" value="1"/>
</dbReference>
<dbReference type="RefSeq" id="WP_117159755.1">
    <property type="nucleotide sequence ID" value="NZ_QVID01000002.1"/>
</dbReference>
<feature type="domain" description="Secretion system C-terminal sorting" evidence="3">
    <location>
        <begin position="428"/>
        <end position="499"/>
    </location>
</feature>
<dbReference type="Pfam" id="PF14312">
    <property type="entry name" value="FG-GAP_2"/>
    <property type="match status" value="5"/>
</dbReference>
<organism evidence="4 5">
    <name type="scientific">Marixanthomonas ophiurae</name>
    <dbReference type="NCBI Taxonomy" id="387659"/>
    <lineage>
        <taxon>Bacteria</taxon>
        <taxon>Pseudomonadati</taxon>
        <taxon>Bacteroidota</taxon>
        <taxon>Flavobacteriia</taxon>
        <taxon>Flavobacteriales</taxon>
        <taxon>Flavobacteriaceae</taxon>
        <taxon>Marixanthomonas</taxon>
    </lineage>
</organism>
<keyword evidence="5" id="KW-1185">Reference proteome</keyword>
<dbReference type="PANTHER" id="PTHR36220:SF1">
    <property type="entry name" value="GAMMA TUBULIN COMPLEX COMPONENT C-TERMINAL DOMAIN-CONTAINING PROTEIN"/>
    <property type="match status" value="1"/>
</dbReference>
<dbReference type="Pfam" id="PF18962">
    <property type="entry name" value="Por_Secre_tail"/>
    <property type="match status" value="1"/>
</dbReference>
<dbReference type="EMBL" id="QVID01000002">
    <property type="protein sequence ID" value="RFN57806.1"/>
    <property type="molecule type" value="Genomic_DNA"/>
</dbReference>
<evidence type="ECO:0000256" key="1">
    <source>
        <dbReference type="ARBA" id="ARBA00022729"/>
    </source>
</evidence>